<evidence type="ECO:0000256" key="4">
    <source>
        <dbReference type="RuleBase" id="RU367022"/>
    </source>
</evidence>
<proteinExistence type="inferred from homology"/>
<reference evidence="5" key="1">
    <citation type="submission" date="2021-03" db="EMBL/GenBank/DDBJ databases">
        <title>Comparative genomics and phylogenomic investigation of the class Geoglossomycetes provide insights into ecological specialization and systematics.</title>
        <authorList>
            <person name="Melie T."/>
            <person name="Pirro S."/>
            <person name="Miller A.N."/>
            <person name="Quandt A."/>
        </authorList>
    </citation>
    <scope>NUCLEOTIDE SEQUENCE</scope>
    <source>
        <strain evidence="5">CAQ_001_2017</strain>
    </source>
</reference>
<comment type="subcellular location">
    <subcellularLocation>
        <location evidence="4">Membrane</location>
        <topology evidence="4">Multi-pass membrane protein</topology>
    </subcellularLocation>
</comment>
<evidence type="ECO:0000256" key="2">
    <source>
        <dbReference type="ARBA" id="ARBA00022989"/>
    </source>
</evidence>
<feature type="transmembrane region" description="Helical" evidence="4">
    <location>
        <begin position="148"/>
        <end position="166"/>
    </location>
</feature>
<accession>A0A9P8IDB0</accession>
<keyword evidence="4" id="KW-0406">Ion transport</keyword>
<keyword evidence="4" id="KW-0813">Transport</keyword>
<keyword evidence="4" id="KW-0186">Copper</keyword>
<dbReference type="PANTHER" id="PTHR12483:SF120">
    <property type="entry name" value="HIGH-AFFINITY COPPER TRANSPORTER CTRA2"/>
    <property type="match status" value="1"/>
</dbReference>
<evidence type="ECO:0000256" key="3">
    <source>
        <dbReference type="ARBA" id="ARBA00023136"/>
    </source>
</evidence>
<dbReference type="InterPro" id="IPR007274">
    <property type="entry name" value="Cop_transporter"/>
</dbReference>
<evidence type="ECO:0000313" key="6">
    <source>
        <dbReference type="Proteomes" id="UP000750711"/>
    </source>
</evidence>
<feature type="transmembrane region" description="Helical" evidence="4">
    <location>
        <begin position="54"/>
        <end position="73"/>
    </location>
</feature>
<dbReference type="AlphaFoldDB" id="A0A9P8IDB0"/>
<evidence type="ECO:0000313" key="5">
    <source>
        <dbReference type="EMBL" id="KAH0543483.1"/>
    </source>
</evidence>
<dbReference type="Proteomes" id="UP000750711">
    <property type="component" value="Unassembled WGS sequence"/>
</dbReference>
<keyword evidence="2 4" id="KW-1133">Transmembrane helix</keyword>
<comment type="caution">
    <text evidence="5">The sequence shown here is derived from an EMBL/GenBank/DDBJ whole genome shotgun (WGS) entry which is preliminary data.</text>
</comment>
<keyword evidence="6" id="KW-1185">Reference proteome</keyword>
<keyword evidence="3 4" id="KW-0472">Membrane</keyword>
<dbReference type="PANTHER" id="PTHR12483">
    <property type="entry name" value="SOLUTE CARRIER FAMILY 31 COPPER TRANSPORTERS"/>
    <property type="match status" value="1"/>
</dbReference>
<evidence type="ECO:0000256" key="1">
    <source>
        <dbReference type="ARBA" id="ARBA00022692"/>
    </source>
</evidence>
<dbReference type="GO" id="GO:0005375">
    <property type="term" value="F:copper ion transmembrane transporter activity"/>
    <property type="evidence" value="ECO:0007669"/>
    <property type="project" value="UniProtKB-UniRule"/>
</dbReference>
<protein>
    <recommendedName>
        <fullName evidence="4">Copper transport protein</fullName>
    </recommendedName>
</protein>
<dbReference type="EMBL" id="JAGHQM010003498">
    <property type="protein sequence ID" value="KAH0543483.1"/>
    <property type="molecule type" value="Genomic_DNA"/>
</dbReference>
<comment type="similarity">
    <text evidence="4">Belongs to the copper transporter (Ctr) (TC 1.A.56) family. SLC31A subfamily.</text>
</comment>
<keyword evidence="1 4" id="KW-0812">Transmembrane</keyword>
<organism evidence="5 6">
    <name type="scientific">Trichoglossum hirsutum</name>
    <dbReference type="NCBI Taxonomy" id="265104"/>
    <lineage>
        <taxon>Eukaryota</taxon>
        <taxon>Fungi</taxon>
        <taxon>Dikarya</taxon>
        <taxon>Ascomycota</taxon>
        <taxon>Pezizomycotina</taxon>
        <taxon>Geoglossomycetes</taxon>
        <taxon>Geoglossales</taxon>
        <taxon>Geoglossaceae</taxon>
        <taxon>Trichoglossum</taxon>
    </lineage>
</organism>
<dbReference type="Pfam" id="PF04145">
    <property type="entry name" value="Ctr"/>
    <property type="match status" value="1"/>
</dbReference>
<name>A0A9P8IDB0_9PEZI</name>
<sequence>MMDMQMSSAMSNMPAPSSPPMSMMSMDSMATMTFHTSIHDPLYSAAWTPHSASAYAGTCIFLIVLGALWRGSLALKAIMERRWLDAALRRRYVVVAGKPREAERVSQESDGKPVVLLTERGVEEEVRVVRSKARPVMPWRWSVDLPRALLVVLVSGLGYLLMLAIMTFNVGYFLSVLGGIFLGELMAGRYTQMEEH</sequence>
<gene>
    <name evidence="5" type="ORF">GP486_008574</name>
</gene>
<keyword evidence="4" id="KW-0187">Copper transport</keyword>
<dbReference type="GO" id="GO:0005886">
    <property type="term" value="C:plasma membrane"/>
    <property type="evidence" value="ECO:0007669"/>
    <property type="project" value="TreeGrafter"/>
</dbReference>